<proteinExistence type="predicted"/>
<reference evidence="1" key="1">
    <citation type="journal article" date="2015" name="Genome Biol. Evol.">
        <title>Organellar Genomes of White Spruce (Picea glauca): Assembly and Annotation.</title>
        <authorList>
            <person name="Jackman S.D."/>
            <person name="Warren R.L."/>
            <person name="Gibb E.A."/>
            <person name="Vandervalk B.P."/>
            <person name="Mohamadi H."/>
            <person name="Chu J."/>
            <person name="Raymond A."/>
            <person name="Pleasance S."/>
            <person name="Coope R."/>
            <person name="Wildung M.R."/>
            <person name="Ritland C.E."/>
            <person name="Bousquet J."/>
            <person name="Jones S.J."/>
            <person name="Bohlmann J."/>
            <person name="Birol I."/>
        </authorList>
    </citation>
    <scope>NUCLEOTIDE SEQUENCE [LARGE SCALE GENOMIC DNA]</scope>
    <source>
        <tissue evidence="1">Flushing bud</tissue>
    </source>
</reference>
<sequence>MAAEGTNWPSRPILVGIRSSRMKDNAYNFYVTEAAGVMGNGFRSIVKPISHGRGKQ</sequence>
<name>A0A117NJ71_PICGL</name>
<evidence type="ECO:0000313" key="1">
    <source>
        <dbReference type="EMBL" id="KUM51023.1"/>
    </source>
</evidence>
<keyword evidence="1" id="KW-0496">Mitochondrion</keyword>
<dbReference type="EMBL" id="LKAM01000001">
    <property type="protein sequence ID" value="KUM51023.1"/>
    <property type="molecule type" value="Genomic_DNA"/>
</dbReference>
<gene>
    <name evidence="1" type="ORF">ABT39_MTgene869</name>
</gene>
<geneLocation type="mitochondrion" evidence="1"/>
<comment type="caution">
    <text evidence="1">The sequence shown here is derived from an EMBL/GenBank/DDBJ whole genome shotgun (WGS) entry which is preliminary data.</text>
</comment>
<accession>A0A117NJ71</accession>
<protein>
    <submittedName>
        <fullName evidence="1">Uncharacterized protein</fullName>
    </submittedName>
</protein>
<organism evidence="1">
    <name type="scientific">Picea glauca</name>
    <name type="common">White spruce</name>
    <name type="synonym">Pinus glauca</name>
    <dbReference type="NCBI Taxonomy" id="3330"/>
    <lineage>
        <taxon>Eukaryota</taxon>
        <taxon>Viridiplantae</taxon>
        <taxon>Streptophyta</taxon>
        <taxon>Embryophyta</taxon>
        <taxon>Tracheophyta</taxon>
        <taxon>Spermatophyta</taxon>
        <taxon>Pinopsida</taxon>
        <taxon>Pinidae</taxon>
        <taxon>Conifers I</taxon>
        <taxon>Pinales</taxon>
        <taxon>Pinaceae</taxon>
        <taxon>Picea</taxon>
    </lineage>
</organism>
<dbReference type="AlphaFoldDB" id="A0A117NJ71"/>